<gene>
    <name evidence="1" type="ORF">PVK06_042652</name>
</gene>
<accession>A0ABR0MLB6</accession>
<evidence type="ECO:0000313" key="1">
    <source>
        <dbReference type="EMBL" id="KAK5774796.1"/>
    </source>
</evidence>
<name>A0ABR0MLB6_GOSAR</name>
<sequence length="89" mass="10390">MKQTTDCRRNDREFKVGDYVYLKLQPSKQHTMKRVLNQKLSPQVLWSLYNGRKNRKSGLSVIIIIGIKDSFYFPCFSTQETCKKGPKSS</sequence>
<dbReference type="EMBL" id="JARKNE010000012">
    <property type="protein sequence ID" value="KAK5774796.1"/>
    <property type="molecule type" value="Genomic_DNA"/>
</dbReference>
<organism evidence="1 2">
    <name type="scientific">Gossypium arboreum</name>
    <name type="common">Tree cotton</name>
    <name type="synonym">Gossypium nanking</name>
    <dbReference type="NCBI Taxonomy" id="29729"/>
    <lineage>
        <taxon>Eukaryota</taxon>
        <taxon>Viridiplantae</taxon>
        <taxon>Streptophyta</taxon>
        <taxon>Embryophyta</taxon>
        <taxon>Tracheophyta</taxon>
        <taxon>Spermatophyta</taxon>
        <taxon>Magnoliopsida</taxon>
        <taxon>eudicotyledons</taxon>
        <taxon>Gunneridae</taxon>
        <taxon>Pentapetalae</taxon>
        <taxon>rosids</taxon>
        <taxon>malvids</taxon>
        <taxon>Malvales</taxon>
        <taxon>Malvaceae</taxon>
        <taxon>Malvoideae</taxon>
        <taxon>Gossypium</taxon>
    </lineage>
</organism>
<proteinExistence type="predicted"/>
<evidence type="ECO:0000313" key="2">
    <source>
        <dbReference type="Proteomes" id="UP001358586"/>
    </source>
</evidence>
<protein>
    <submittedName>
        <fullName evidence="1">Uncharacterized protein</fullName>
    </submittedName>
</protein>
<comment type="caution">
    <text evidence="1">The sequence shown here is derived from an EMBL/GenBank/DDBJ whole genome shotgun (WGS) entry which is preliminary data.</text>
</comment>
<keyword evidence="2" id="KW-1185">Reference proteome</keyword>
<reference evidence="1 2" key="1">
    <citation type="submission" date="2023-03" db="EMBL/GenBank/DDBJ databases">
        <title>WGS of Gossypium arboreum.</title>
        <authorList>
            <person name="Yu D."/>
        </authorList>
    </citation>
    <scope>NUCLEOTIDE SEQUENCE [LARGE SCALE GENOMIC DNA]</scope>
    <source>
        <tissue evidence="1">Leaf</tissue>
    </source>
</reference>
<dbReference type="Proteomes" id="UP001358586">
    <property type="component" value="Chromosome 12"/>
</dbReference>